<evidence type="ECO:0000313" key="3">
    <source>
        <dbReference type="Proteomes" id="UP000199053"/>
    </source>
</evidence>
<organism evidence="2 3">
    <name type="scientific">Maridesulfovibrio ferrireducens</name>
    <dbReference type="NCBI Taxonomy" id="246191"/>
    <lineage>
        <taxon>Bacteria</taxon>
        <taxon>Pseudomonadati</taxon>
        <taxon>Thermodesulfobacteriota</taxon>
        <taxon>Desulfovibrionia</taxon>
        <taxon>Desulfovibrionales</taxon>
        <taxon>Desulfovibrionaceae</taxon>
        <taxon>Maridesulfovibrio</taxon>
    </lineage>
</organism>
<sequence>MNEVKLQDVDWVKEWRENMSQMNEISSVDYWNGRADDYDDFICTSEFSYGYEIVRILEDNKVLGPDLSVLEIASGVGAVTIPLARKALKVTGIEPAQEMAARLAKNSKAAGVDNIEVKLMTGQEYAEGVQSSDHGLSLLCHASWQFPEIAEIASMMENGSSEWCCICDTALDRDSESAKLQKELGVVSSSFDRVEGLYNGLKVLERKPKIKSFDYTMRRSVDSAYSMLTKVLSKQRVPTESDVKLINDHIERHSEDGVYNEPGKMSVIWWRKE</sequence>
<dbReference type="InterPro" id="IPR029063">
    <property type="entry name" value="SAM-dependent_MTases_sf"/>
</dbReference>
<dbReference type="STRING" id="246191.SAMN05660337_3373"/>
<accession>A0A1G9LGC2</accession>
<dbReference type="Proteomes" id="UP000199053">
    <property type="component" value="Unassembled WGS sequence"/>
</dbReference>
<evidence type="ECO:0000313" key="2">
    <source>
        <dbReference type="EMBL" id="SDL60990.1"/>
    </source>
</evidence>
<dbReference type="InterPro" id="IPR041698">
    <property type="entry name" value="Methyltransf_25"/>
</dbReference>
<name>A0A1G9LGC2_9BACT</name>
<reference evidence="3" key="1">
    <citation type="submission" date="2016-10" db="EMBL/GenBank/DDBJ databases">
        <authorList>
            <person name="Varghese N."/>
            <person name="Submissions S."/>
        </authorList>
    </citation>
    <scope>NUCLEOTIDE SEQUENCE [LARGE SCALE GENOMIC DNA]</scope>
    <source>
        <strain evidence="3">DSM 16995</strain>
    </source>
</reference>
<evidence type="ECO:0000259" key="1">
    <source>
        <dbReference type="Pfam" id="PF13649"/>
    </source>
</evidence>
<feature type="domain" description="Methyltransferase" evidence="1">
    <location>
        <begin position="69"/>
        <end position="153"/>
    </location>
</feature>
<dbReference type="EMBL" id="FNGA01000007">
    <property type="protein sequence ID" value="SDL60990.1"/>
    <property type="molecule type" value="Genomic_DNA"/>
</dbReference>
<dbReference type="GO" id="GO:0008168">
    <property type="term" value="F:methyltransferase activity"/>
    <property type="evidence" value="ECO:0007669"/>
    <property type="project" value="UniProtKB-KW"/>
</dbReference>
<dbReference type="Gene3D" id="3.40.50.150">
    <property type="entry name" value="Vaccinia Virus protein VP39"/>
    <property type="match status" value="1"/>
</dbReference>
<keyword evidence="2" id="KW-0808">Transferase</keyword>
<dbReference type="RefSeq" id="WP_092163212.1">
    <property type="nucleotide sequence ID" value="NZ_FNGA01000007.1"/>
</dbReference>
<dbReference type="CDD" id="cd02440">
    <property type="entry name" value="AdoMet_MTases"/>
    <property type="match status" value="1"/>
</dbReference>
<keyword evidence="2" id="KW-0489">Methyltransferase</keyword>
<dbReference type="GO" id="GO:0032259">
    <property type="term" value="P:methylation"/>
    <property type="evidence" value="ECO:0007669"/>
    <property type="project" value="UniProtKB-KW"/>
</dbReference>
<dbReference type="OrthoDB" id="5450883at2"/>
<protein>
    <submittedName>
        <fullName evidence="2">Methyltransferase domain-containing protein</fullName>
    </submittedName>
</protein>
<dbReference type="SUPFAM" id="SSF53335">
    <property type="entry name" value="S-adenosyl-L-methionine-dependent methyltransferases"/>
    <property type="match status" value="1"/>
</dbReference>
<proteinExistence type="predicted"/>
<dbReference type="Pfam" id="PF13649">
    <property type="entry name" value="Methyltransf_25"/>
    <property type="match status" value="1"/>
</dbReference>
<dbReference type="AlphaFoldDB" id="A0A1G9LGC2"/>
<gene>
    <name evidence="2" type="ORF">SAMN05660337_3373</name>
</gene>
<keyword evidence="3" id="KW-1185">Reference proteome</keyword>